<dbReference type="GO" id="GO:0005524">
    <property type="term" value="F:ATP binding"/>
    <property type="evidence" value="ECO:0007669"/>
    <property type="project" value="UniProtKB-KW"/>
</dbReference>
<dbReference type="InterPro" id="IPR009057">
    <property type="entry name" value="Homeodomain-like_sf"/>
</dbReference>
<protein>
    <recommendedName>
        <fullName evidence="2">histidine kinase</fullName>
        <ecNumber evidence="2">2.7.13.3</ecNumber>
    </recommendedName>
</protein>
<dbReference type="InterPro" id="IPR011006">
    <property type="entry name" value="CheY-like_superfamily"/>
</dbReference>
<dbReference type="CDD" id="cd17574">
    <property type="entry name" value="REC_OmpR"/>
    <property type="match status" value="1"/>
</dbReference>
<evidence type="ECO:0000259" key="11">
    <source>
        <dbReference type="PROSITE" id="PS50109"/>
    </source>
</evidence>
<dbReference type="Pfam" id="PF00512">
    <property type="entry name" value="HisKA"/>
    <property type="match status" value="1"/>
</dbReference>
<evidence type="ECO:0000313" key="13">
    <source>
        <dbReference type="EMBL" id="MDN3686290.1"/>
    </source>
</evidence>
<dbReference type="PANTHER" id="PTHR43547">
    <property type="entry name" value="TWO-COMPONENT HISTIDINE KINASE"/>
    <property type="match status" value="1"/>
</dbReference>
<evidence type="ECO:0000259" key="10">
    <source>
        <dbReference type="PROSITE" id="PS01124"/>
    </source>
</evidence>
<feature type="transmembrane region" description="Helical" evidence="8">
    <location>
        <begin position="232"/>
        <end position="254"/>
    </location>
</feature>
<keyword evidence="3 7" id="KW-0597">Phosphoprotein</keyword>
<dbReference type="EC" id="2.7.13.3" evidence="2"/>
<keyword evidence="9" id="KW-0732">Signal</keyword>
<dbReference type="Pfam" id="PF12833">
    <property type="entry name" value="HTH_18"/>
    <property type="match status" value="1"/>
</dbReference>
<accession>A0ABT8C0G1</accession>
<feature type="signal peptide" evidence="9">
    <location>
        <begin position="1"/>
        <end position="20"/>
    </location>
</feature>
<keyword evidence="8" id="KW-0472">Membrane</keyword>
<organism evidence="13 14">
    <name type="scientific">Cyclobacterium jeungdonense</name>
    <dbReference type="NCBI Taxonomy" id="708087"/>
    <lineage>
        <taxon>Bacteria</taxon>
        <taxon>Pseudomonadati</taxon>
        <taxon>Bacteroidota</taxon>
        <taxon>Cytophagia</taxon>
        <taxon>Cytophagales</taxon>
        <taxon>Cyclobacteriaceae</taxon>
        <taxon>Cyclobacterium</taxon>
    </lineage>
</organism>
<dbReference type="PROSITE" id="PS50110">
    <property type="entry name" value="RESPONSE_REGULATORY"/>
    <property type="match status" value="1"/>
</dbReference>
<comment type="catalytic activity">
    <reaction evidence="1">
        <text>ATP + protein L-histidine = ADP + protein N-phospho-L-histidine.</text>
        <dbReference type="EC" id="2.7.13.3"/>
    </reaction>
</comment>
<feature type="transmembrane region" description="Helical" evidence="8">
    <location>
        <begin position="374"/>
        <end position="399"/>
    </location>
</feature>
<evidence type="ECO:0000256" key="4">
    <source>
        <dbReference type="ARBA" id="ARBA00023015"/>
    </source>
</evidence>
<dbReference type="InterPro" id="IPR018062">
    <property type="entry name" value="HTH_AraC-typ_CS"/>
</dbReference>
<evidence type="ECO:0000259" key="12">
    <source>
        <dbReference type="PROSITE" id="PS50110"/>
    </source>
</evidence>
<dbReference type="SUPFAM" id="SSF47384">
    <property type="entry name" value="Homodimeric domain of signal transducing histidine kinase"/>
    <property type="match status" value="1"/>
</dbReference>
<keyword evidence="4" id="KW-0805">Transcription regulation</keyword>
<dbReference type="SMART" id="SM00342">
    <property type="entry name" value="HTH_ARAC"/>
    <property type="match status" value="1"/>
</dbReference>
<dbReference type="InterPro" id="IPR018060">
    <property type="entry name" value="HTH_AraC"/>
</dbReference>
<feature type="transmembrane region" description="Helical" evidence="8">
    <location>
        <begin position="293"/>
        <end position="312"/>
    </location>
</feature>
<dbReference type="Proteomes" id="UP001236663">
    <property type="component" value="Unassembled WGS sequence"/>
</dbReference>
<evidence type="ECO:0000256" key="3">
    <source>
        <dbReference type="ARBA" id="ARBA00022553"/>
    </source>
</evidence>
<evidence type="ECO:0000256" key="5">
    <source>
        <dbReference type="ARBA" id="ARBA00023125"/>
    </source>
</evidence>
<keyword evidence="8" id="KW-1133">Transmembrane helix</keyword>
<dbReference type="SUPFAM" id="SSF55874">
    <property type="entry name" value="ATPase domain of HSP90 chaperone/DNA topoisomerase II/histidine kinase"/>
    <property type="match status" value="1"/>
</dbReference>
<keyword evidence="8" id="KW-0812">Transmembrane</keyword>
<gene>
    <name evidence="13" type="ORF">QWZ15_00490</name>
</gene>
<dbReference type="InterPro" id="IPR036097">
    <property type="entry name" value="HisK_dim/P_sf"/>
</dbReference>
<dbReference type="SMART" id="SM00388">
    <property type="entry name" value="HisKA"/>
    <property type="match status" value="1"/>
</dbReference>
<feature type="domain" description="HTH araC/xylS-type" evidence="10">
    <location>
        <begin position="852"/>
        <end position="951"/>
    </location>
</feature>
<dbReference type="Pfam" id="PF07695">
    <property type="entry name" value="7TMR-DISM_7TM"/>
    <property type="match status" value="1"/>
</dbReference>
<feature type="chain" id="PRO_5046234144" description="histidine kinase" evidence="9">
    <location>
        <begin position="21"/>
        <end position="951"/>
    </location>
</feature>
<dbReference type="SUPFAM" id="SSF49785">
    <property type="entry name" value="Galactose-binding domain-like"/>
    <property type="match status" value="1"/>
</dbReference>
<evidence type="ECO:0000256" key="9">
    <source>
        <dbReference type="SAM" id="SignalP"/>
    </source>
</evidence>
<dbReference type="InterPro" id="IPR011623">
    <property type="entry name" value="7TMR_DISM_rcpt_extracell_dom1"/>
</dbReference>
<dbReference type="RefSeq" id="WP_163385710.1">
    <property type="nucleotide sequence ID" value="NZ_JAUFQS010000001.1"/>
</dbReference>
<sequence length="951" mass="107881">MRKGLFFVLLFLSLIRPGLSDSSTALKLNSFKENEVILNQNWKFHTGDNPSWANPDFDDSNWSPIDPTTDIHYLTDLRAAEMGWFRLHLNVDESLLNIPLALTIFQRGASEIYLNGKLIHTLGVVSQDPNKEVLFNPNFTPYSFQFQGQPNQVLAVRFSFTKRNPYMNFLGLWGGNPTLIIQLGQMDNAIQSMLQKRAIVTSRLVGKATFLLFLALLHLFFFLTYPTNKTNLYYSLFTSSLALGYFLEHVFRFMPREGDSYFVIGLISCLFFSTYIIWGIKAVYSFAREKLDGLFWFATVSALLFIPSWKWPYEAANYYWPFFLISGPTVAVLVSWRAVRKKIKGAWIVFLGWSGNFLFWSLFCLFFFNILPRIPYDIAITLDLAVFCAAISFSVLLAIEYAQTKRSLQTSLLDMEVKRLETEKMLELDKTKSDFFANISHEFRTPLTLIGGTLDQLEEKSKTHYLLREGHELIKKNADRLLQLVNQLLDLSKLEAGKLKLEKAPGEIVGFSKRLAGTFSSQFESKQITFVTHFPKGPIYLNFDQDKLEKVVANLLINAFKFTPTGGKVHFDLSRIAEMDSSVHLEFKITDNGIGISPERLPRIFDRFYQGEASATRAYEGTGIGLALVKELTELQGGSITVESSPNSGTTFTVALTLEHVGEEAMAELEKLESAFNPVLITQETNHTNNKSPKQVAISNGTLSAVLIVEDNQDLRHFIAQSLREQYQVLEAENGLEGFRLATEIMPDLIISDVMMPVMDGVSLSEQVKNDERTSHIPFVLLTARADLESKISGLETGADAYLTKPFDMKELKVRIHHLIEGRKRLRERFSRSLTLQPSEIAVTSTDEKFLKKALAILEENLTNTDFDVGIFSREIGMSRTNLHRKLKALTNCSATEFIRIVRLKRAMYLLEQKAGNVSEVAYAVGFNSVSYFDRCFKKHFGKTPSELISS</sequence>
<dbReference type="PROSITE" id="PS01124">
    <property type="entry name" value="HTH_ARAC_FAMILY_2"/>
    <property type="match status" value="1"/>
</dbReference>
<keyword evidence="5" id="KW-0238">DNA-binding</keyword>
<feature type="transmembrane region" description="Helical" evidence="8">
    <location>
        <begin position="346"/>
        <end position="368"/>
    </location>
</feature>
<dbReference type="InterPro" id="IPR008979">
    <property type="entry name" value="Galactose-bd-like_sf"/>
</dbReference>
<dbReference type="CDD" id="cd00082">
    <property type="entry name" value="HisKA"/>
    <property type="match status" value="1"/>
</dbReference>
<dbReference type="InterPro" id="IPR005467">
    <property type="entry name" value="His_kinase_dom"/>
</dbReference>
<dbReference type="SUPFAM" id="SSF52172">
    <property type="entry name" value="CheY-like"/>
    <property type="match status" value="1"/>
</dbReference>
<dbReference type="InterPro" id="IPR004358">
    <property type="entry name" value="Sig_transdc_His_kin-like_C"/>
</dbReference>
<feature type="transmembrane region" description="Helical" evidence="8">
    <location>
        <begin position="318"/>
        <end position="339"/>
    </location>
</feature>
<feature type="transmembrane region" description="Helical" evidence="8">
    <location>
        <begin position="260"/>
        <end position="281"/>
    </location>
</feature>
<proteinExistence type="predicted"/>
<keyword evidence="13" id="KW-0067">ATP-binding</keyword>
<evidence type="ECO:0000256" key="8">
    <source>
        <dbReference type="SAM" id="Phobius"/>
    </source>
</evidence>
<dbReference type="Pfam" id="PF00072">
    <property type="entry name" value="Response_reg"/>
    <property type="match status" value="1"/>
</dbReference>
<dbReference type="SMART" id="SM00387">
    <property type="entry name" value="HATPase_c"/>
    <property type="match status" value="1"/>
</dbReference>
<dbReference type="Pfam" id="PF02518">
    <property type="entry name" value="HATPase_c"/>
    <property type="match status" value="1"/>
</dbReference>
<keyword evidence="13" id="KW-0547">Nucleotide-binding</keyword>
<name>A0ABT8C0G1_9BACT</name>
<feature type="domain" description="Histidine kinase" evidence="11">
    <location>
        <begin position="438"/>
        <end position="660"/>
    </location>
</feature>
<feature type="modified residue" description="4-aspartylphosphate" evidence="7">
    <location>
        <position position="753"/>
    </location>
</feature>
<dbReference type="InterPro" id="IPR003594">
    <property type="entry name" value="HATPase_dom"/>
</dbReference>
<dbReference type="Gene3D" id="2.60.120.260">
    <property type="entry name" value="Galactose-binding domain-like"/>
    <property type="match status" value="1"/>
</dbReference>
<evidence type="ECO:0000256" key="2">
    <source>
        <dbReference type="ARBA" id="ARBA00012438"/>
    </source>
</evidence>
<comment type="caution">
    <text evidence="13">The sequence shown here is derived from an EMBL/GenBank/DDBJ whole genome shotgun (WGS) entry which is preliminary data.</text>
</comment>
<dbReference type="InterPro" id="IPR001789">
    <property type="entry name" value="Sig_transdc_resp-reg_receiver"/>
</dbReference>
<dbReference type="Gene3D" id="3.30.565.10">
    <property type="entry name" value="Histidine kinase-like ATPase, C-terminal domain"/>
    <property type="match status" value="1"/>
</dbReference>
<keyword evidence="14" id="KW-1185">Reference proteome</keyword>
<dbReference type="PRINTS" id="PR00344">
    <property type="entry name" value="BCTRLSENSOR"/>
</dbReference>
<dbReference type="InterPro" id="IPR003661">
    <property type="entry name" value="HisK_dim/P_dom"/>
</dbReference>
<dbReference type="PROSITE" id="PS00041">
    <property type="entry name" value="HTH_ARAC_FAMILY_1"/>
    <property type="match status" value="1"/>
</dbReference>
<evidence type="ECO:0000256" key="6">
    <source>
        <dbReference type="ARBA" id="ARBA00023163"/>
    </source>
</evidence>
<evidence type="ECO:0000313" key="14">
    <source>
        <dbReference type="Proteomes" id="UP001236663"/>
    </source>
</evidence>
<dbReference type="PANTHER" id="PTHR43547:SF2">
    <property type="entry name" value="HYBRID SIGNAL TRANSDUCTION HISTIDINE KINASE C"/>
    <property type="match status" value="1"/>
</dbReference>
<dbReference type="SMART" id="SM00448">
    <property type="entry name" value="REC"/>
    <property type="match status" value="1"/>
</dbReference>
<dbReference type="SUPFAM" id="SSF46689">
    <property type="entry name" value="Homeodomain-like"/>
    <property type="match status" value="1"/>
</dbReference>
<feature type="domain" description="Response regulatory" evidence="12">
    <location>
        <begin position="705"/>
        <end position="820"/>
    </location>
</feature>
<dbReference type="InterPro" id="IPR036890">
    <property type="entry name" value="HATPase_C_sf"/>
</dbReference>
<dbReference type="Gene3D" id="3.40.50.2300">
    <property type="match status" value="1"/>
</dbReference>
<evidence type="ECO:0000256" key="1">
    <source>
        <dbReference type="ARBA" id="ARBA00000085"/>
    </source>
</evidence>
<dbReference type="CDD" id="cd16922">
    <property type="entry name" value="HATPase_EvgS-ArcB-TorS-like"/>
    <property type="match status" value="1"/>
</dbReference>
<keyword evidence="6" id="KW-0804">Transcription</keyword>
<evidence type="ECO:0000256" key="7">
    <source>
        <dbReference type="PROSITE-ProRule" id="PRU00169"/>
    </source>
</evidence>
<dbReference type="PROSITE" id="PS50109">
    <property type="entry name" value="HIS_KIN"/>
    <property type="match status" value="1"/>
</dbReference>
<dbReference type="EMBL" id="JAUFQS010000001">
    <property type="protein sequence ID" value="MDN3686290.1"/>
    <property type="molecule type" value="Genomic_DNA"/>
</dbReference>
<dbReference type="Gene3D" id="1.10.287.130">
    <property type="match status" value="1"/>
</dbReference>
<dbReference type="Gene3D" id="1.10.10.60">
    <property type="entry name" value="Homeodomain-like"/>
    <property type="match status" value="1"/>
</dbReference>
<reference evidence="14" key="1">
    <citation type="journal article" date="2019" name="Int. J. Syst. Evol. Microbiol.">
        <title>The Global Catalogue of Microorganisms (GCM) 10K type strain sequencing project: providing services to taxonomists for standard genome sequencing and annotation.</title>
        <authorList>
            <consortium name="The Broad Institute Genomics Platform"/>
            <consortium name="The Broad Institute Genome Sequencing Center for Infectious Disease"/>
            <person name="Wu L."/>
            <person name="Ma J."/>
        </authorList>
    </citation>
    <scope>NUCLEOTIDE SEQUENCE [LARGE SCALE GENOMIC DNA]</scope>
    <source>
        <strain evidence="14">CECT 7706</strain>
    </source>
</reference>
<feature type="transmembrane region" description="Helical" evidence="8">
    <location>
        <begin position="204"/>
        <end position="225"/>
    </location>
</feature>